<proteinExistence type="predicted"/>
<dbReference type="AlphaFoldDB" id="A0A401TDG3"/>
<reference evidence="2 3" key="1">
    <citation type="journal article" date="2018" name="Nat. Ecol. Evol.">
        <title>Shark genomes provide insights into elasmobranch evolution and the origin of vertebrates.</title>
        <authorList>
            <person name="Hara Y"/>
            <person name="Yamaguchi K"/>
            <person name="Onimaru K"/>
            <person name="Kadota M"/>
            <person name="Koyanagi M"/>
            <person name="Keeley SD"/>
            <person name="Tatsumi K"/>
            <person name="Tanaka K"/>
            <person name="Motone F"/>
            <person name="Kageyama Y"/>
            <person name="Nozu R"/>
            <person name="Adachi N"/>
            <person name="Nishimura O"/>
            <person name="Nakagawa R"/>
            <person name="Tanegashima C"/>
            <person name="Kiyatake I"/>
            <person name="Matsumoto R"/>
            <person name="Murakumo K"/>
            <person name="Nishida K"/>
            <person name="Terakita A"/>
            <person name="Kuratani S"/>
            <person name="Sato K"/>
            <person name="Hyodo S Kuraku.S."/>
        </authorList>
    </citation>
    <scope>NUCLEOTIDE SEQUENCE [LARGE SCALE GENOMIC DNA]</scope>
</reference>
<organism evidence="2 3">
    <name type="scientific">Chiloscyllium punctatum</name>
    <name type="common">Brownbanded bambooshark</name>
    <name type="synonym">Hemiscyllium punctatum</name>
    <dbReference type="NCBI Taxonomy" id="137246"/>
    <lineage>
        <taxon>Eukaryota</taxon>
        <taxon>Metazoa</taxon>
        <taxon>Chordata</taxon>
        <taxon>Craniata</taxon>
        <taxon>Vertebrata</taxon>
        <taxon>Chondrichthyes</taxon>
        <taxon>Elasmobranchii</taxon>
        <taxon>Galeomorphii</taxon>
        <taxon>Galeoidea</taxon>
        <taxon>Orectolobiformes</taxon>
        <taxon>Hemiscylliidae</taxon>
        <taxon>Chiloscyllium</taxon>
    </lineage>
</organism>
<sequence>MDGSSGQYNARWFFFRGGGGIGSRDAPSSIVAHPREPRPIGARRWPMEAGSANGKGARVRLRRVMDGVDGQ</sequence>
<comment type="caution">
    <text evidence="2">The sequence shown here is derived from an EMBL/GenBank/DDBJ whole genome shotgun (WGS) entry which is preliminary data.</text>
</comment>
<evidence type="ECO:0000313" key="2">
    <source>
        <dbReference type="EMBL" id="GCC40688.1"/>
    </source>
</evidence>
<evidence type="ECO:0000256" key="1">
    <source>
        <dbReference type="SAM" id="MobiDB-lite"/>
    </source>
</evidence>
<name>A0A401TDG3_CHIPU</name>
<feature type="region of interest" description="Disordered" evidence="1">
    <location>
        <begin position="24"/>
        <end position="57"/>
    </location>
</feature>
<keyword evidence="3" id="KW-1185">Reference proteome</keyword>
<accession>A0A401TDG3</accession>
<dbReference type="EMBL" id="BEZZ01048148">
    <property type="protein sequence ID" value="GCC40688.1"/>
    <property type="molecule type" value="Genomic_DNA"/>
</dbReference>
<dbReference type="Proteomes" id="UP000287033">
    <property type="component" value="Unassembled WGS sequence"/>
</dbReference>
<protein>
    <submittedName>
        <fullName evidence="2">Uncharacterized protein</fullName>
    </submittedName>
</protein>
<evidence type="ECO:0000313" key="3">
    <source>
        <dbReference type="Proteomes" id="UP000287033"/>
    </source>
</evidence>
<gene>
    <name evidence="2" type="ORF">chiPu_0024886</name>
</gene>